<comment type="caution">
    <text evidence="1">The sequence shown here is derived from an EMBL/GenBank/DDBJ whole genome shotgun (WGS) entry which is preliminary data.</text>
</comment>
<accession>A0A7J5APE7</accession>
<protein>
    <submittedName>
        <fullName evidence="1">Uncharacterized protein</fullName>
    </submittedName>
</protein>
<dbReference type="EMBL" id="WAAU01000008">
    <property type="protein sequence ID" value="KAB1159450.1"/>
    <property type="molecule type" value="Genomic_DNA"/>
</dbReference>
<evidence type="ECO:0000313" key="1">
    <source>
        <dbReference type="EMBL" id="KAB1159450.1"/>
    </source>
</evidence>
<keyword evidence="2" id="KW-1185">Reference proteome</keyword>
<dbReference type="RefSeq" id="WP_150898669.1">
    <property type="nucleotide sequence ID" value="NZ_WAAU01000008.1"/>
</dbReference>
<dbReference type="Proteomes" id="UP000467305">
    <property type="component" value="Unassembled WGS sequence"/>
</dbReference>
<dbReference type="OrthoDB" id="1360584at2"/>
<sequence>MIQLVKDFELYSLRIGELIEKSNYKTKYFIEKLEVSKPTFYRKLKDQTFTVKELVKIAELLYPQEYYEWKLNNNISESKKQYREGKFENARTTIEELRKEYQNQ</sequence>
<gene>
    <name evidence="1" type="ORF">F7018_03825</name>
</gene>
<dbReference type="AlphaFoldDB" id="A0A7J5APE7"/>
<proteinExistence type="predicted"/>
<organism evidence="1 2">
    <name type="scientific">Tenacibaculum aiptasiae</name>
    <dbReference type="NCBI Taxonomy" id="426481"/>
    <lineage>
        <taxon>Bacteria</taxon>
        <taxon>Pseudomonadati</taxon>
        <taxon>Bacteroidota</taxon>
        <taxon>Flavobacteriia</taxon>
        <taxon>Flavobacteriales</taxon>
        <taxon>Flavobacteriaceae</taxon>
        <taxon>Tenacibaculum</taxon>
    </lineage>
</organism>
<name>A0A7J5APE7_9FLAO</name>
<reference evidence="1 2" key="1">
    <citation type="submission" date="2019-09" db="EMBL/GenBank/DDBJ databases">
        <authorList>
            <person name="Cao W.R."/>
        </authorList>
    </citation>
    <scope>NUCLEOTIDE SEQUENCE [LARGE SCALE GENOMIC DNA]</scope>
    <source>
        <strain evidence="2">a4</strain>
    </source>
</reference>
<evidence type="ECO:0000313" key="2">
    <source>
        <dbReference type="Proteomes" id="UP000467305"/>
    </source>
</evidence>